<comment type="caution">
    <text evidence="2">The sequence shown here is derived from an EMBL/GenBank/DDBJ whole genome shotgun (WGS) entry which is preliminary data.</text>
</comment>
<keyword evidence="1" id="KW-1133">Transmembrane helix</keyword>
<accession>A0ABW1TSQ6</accession>
<evidence type="ECO:0000256" key="1">
    <source>
        <dbReference type="SAM" id="Phobius"/>
    </source>
</evidence>
<dbReference type="EMBL" id="JBHSRS010000005">
    <property type="protein sequence ID" value="MFC6280272.1"/>
    <property type="molecule type" value="Genomic_DNA"/>
</dbReference>
<sequence length="138" mass="14919">MMHSSDTPPDGDFARYVERLTASNAALGTRENMLQPKAVQQVSAPAAPSPAKAALEPLAGITFFAHVKWVVAAWIGTQLLAKLVPGLGFLFVPALLAYAAWVIFRINRNASGAPAQRVRELLQRAAEEVKKAQQKNTK</sequence>
<gene>
    <name evidence="2" type="ORF">ACFQND_03375</name>
</gene>
<name>A0ABW1TSQ6_9BURK</name>
<evidence type="ECO:0000313" key="3">
    <source>
        <dbReference type="Proteomes" id="UP001596270"/>
    </source>
</evidence>
<dbReference type="RefSeq" id="WP_371434605.1">
    <property type="nucleotide sequence ID" value="NZ_JBHSRS010000005.1"/>
</dbReference>
<dbReference type="Proteomes" id="UP001596270">
    <property type="component" value="Unassembled WGS sequence"/>
</dbReference>
<keyword evidence="1" id="KW-0812">Transmembrane</keyword>
<keyword evidence="1" id="KW-0472">Membrane</keyword>
<reference evidence="3" key="1">
    <citation type="journal article" date="2019" name="Int. J. Syst. Evol. Microbiol.">
        <title>The Global Catalogue of Microorganisms (GCM) 10K type strain sequencing project: providing services to taxonomists for standard genome sequencing and annotation.</title>
        <authorList>
            <consortium name="The Broad Institute Genomics Platform"/>
            <consortium name="The Broad Institute Genome Sequencing Center for Infectious Disease"/>
            <person name="Wu L."/>
            <person name="Ma J."/>
        </authorList>
    </citation>
    <scope>NUCLEOTIDE SEQUENCE [LARGE SCALE GENOMIC DNA]</scope>
    <source>
        <strain evidence="3">CCUG 39402</strain>
    </source>
</reference>
<feature type="transmembrane region" description="Helical" evidence="1">
    <location>
        <begin position="83"/>
        <end position="104"/>
    </location>
</feature>
<evidence type="ECO:0000313" key="2">
    <source>
        <dbReference type="EMBL" id="MFC6280272.1"/>
    </source>
</evidence>
<proteinExistence type="predicted"/>
<organism evidence="2 3">
    <name type="scientific">Polaromonas aquatica</name>
    <dbReference type="NCBI Taxonomy" id="332657"/>
    <lineage>
        <taxon>Bacteria</taxon>
        <taxon>Pseudomonadati</taxon>
        <taxon>Pseudomonadota</taxon>
        <taxon>Betaproteobacteria</taxon>
        <taxon>Burkholderiales</taxon>
        <taxon>Comamonadaceae</taxon>
        <taxon>Polaromonas</taxon>
    </lineage>
</organism>
<keyword evidence="3" id="KW-1185">Reference proteome</keyword>
<protein>
    <submittedName>
        <fullName evidence="2">Uncharacterized protein</fullName>
    </submittedName>
</protein>